<comment type="subcellular location">
    <subcellularLocation>
        <location evidence="1">Nucleus</location>
    </subcellularLocation>
</comment>
<protein>
    <recommendedName>
        <fullName evidence="6">TF-B3 domain-containing protein</fullName>
    </recommendedName>
</protein>
<evidence type="ECO:0000256" key="2">
    <source>
        <dbReference type="ARBA" id="ARBA00023015"/>
    </source>
</evidence>
<evidence type="ECO:0000256" key="3">
    <source>
        <dbReference type="ARBA" id="ARBA00023125"/>
    </source>
</evidence>
<dbReference type="InterPro" id="IPR015300">
    <property type="entry name" value="DNA-bd_pseudobarrel_sf"/>
</dbReference>
<accession>A0A4D6M0Z4</accession>
<dbReference type="PROSITE" id="PS50863">
    <property type="entry name" value="B3"/>
    <property type="match status" value="1"/>
</dbReference>
<keyword evidence="8" id="KW-1185">Reference proteome</keyword>
<evidence type="ECO:0000256" key="1">
    <source>
        <dbReference type="ARBA" id="ARBA00004123"/>
    </source>
</evidence>
<dbReference type="GO" id="GO:0005634">
    <property type="term" value="C:nucleus"/>
    <property type="evidence" value="ECO:0007669"/>
    <property type="project" value="UniProtKB-SubCell"/>
</dbReference>
<dbReference type="Pfam" id="PF02362">
    <property type="entry name" value="B3"/>
    <property type="match status" value="1"/>
</dbReference>
<evidence type="ECO:0000313" key="8">
    <source>
        <dbReference type="Proteomes" id="UP000501690"/>
    </source>
</evidence>
<evidence type="ECO:0000313" key="7">
    <source>
        <dbReference type="EMBL" id="QCD93866.1"/>
    </source>
</evidence>
<keyword evidence="2" id="KW-0805">Transcription regulation</keyword>
<feature type="domain" description="TF-B3" evidence="6">
    <location>
        <begin position="228"/>
        <end position="323"/>
    </location>
</feature>
<dbReference type="Proteomes" id="UP000501690">
    <property type="component" value="Linkage Group LG5"/>
</dbReference>
<keyword evidence="3" id="KW-0238">DNA-binding</keyword>
<evidence type="ECO:0000259" key="6">
    <source>
        <dbReference type="PROSITE" id="PS50863"/>
    </source>
</evidence>
<reference evidence="7 8" key="1">
    <citation type="submission" date="2019-04" db="EMBL/GenBank/DDBJ databases">
        <title>An improved genome assembly and genetic linkage map for asparagus bean, Vigna unguiculata ssp. sesquipedialis.</title>
        <authorList>
            <person name="Xia Q."/>
            <person name="Zhang R."/>
            <person name="Dong Y."/>
        </authorList>
    </citation>
    <scope>NUCLEOTIDE SEQUENCE [LARGE SCALE GENOMIC DNA]</scope>
    <source>
        <tissue evidence="7">Leaf</tissue>
    </source>
</reference>
<dbReference type="AlphaFoldDB" id="A0A4D6M0Z4"/>
<dbReference type="InterPro" id="IPR003340">
    <property type="entry name" value="B3_DNA-bd"/>
</dbReference>
<keyword evidence="4" id="KW-0804">Transcription</keyword>
<dbReference type="GO" id="GO:0003677">
    <property type="term" value="F:DNA binding"/>
    <property type="evidence" value="ECO:0007669"/>
    <property type="project" value="UniProtKB-KW"/>
</dbReference>
<organism evidence="7 8">
    <name type="scientific">Vigna unguiculata</name>
    <name type="common">Cowpea</name>
    <dbReference type="NCBI Taxonomy" id="3917"/>
    <lineage>
        <taxon>Eukaryota</taxon>
        <taxon>Viridiplantae</taxon>
        <taxon>Streptophyta</taxon>
        <taxon>Embryophyta</taxon>
        <taxon>Tracheophyta</taxon>
        <taxon>Spermatophyta</taxon>
        <taxon>Magnoliopsida</taxon>
        <taxon>eudicotyledons</taxon>
        <taxon>Gunneridae</taxon>
        <taxon>Pentapetalae</taxon>
        <taxon>rosids</taxon>
        <taxon>fabids</taxon>
        <taxon>Fabales</taxon>
        <taxon>Fabaceae</taxon>
        <taxon>Papilionoideae</taxon>
        <taxon>50 kb inversion clade</taxon>
        <taxon>NPAAA clade</taxon>
        <taxon>indigoferoid/millettioid clade</taxon>
        <taxon>Phaseoleae</taxon>
        <taxon>Vigna</taxon>
    </lineage>
</organism>
<dbReference type="Gene3D" id="2.40.330.10">
    <property type="entry name" value="DNA-binding pseudobarrel domain"/>
    <property type="match status" value="2"/>
</dbReference>
<dbReference type="EMBL" id="CP039349">
    <property type="protein sequence ID" value="QCD93866.1"/>
    <property type="molecule type" value="Genomic_DNA"/>
</dbReference>
<gene>
    <name evidence="7" type="ORF">DEO72_LG5g1942</name>
</gene>
<sequence length="328" mass="37024">MEAPVEVELTKIGGRALHGVKDNDTMPLEADSGGVESGLGCWRRRLPRKLVGSVRFIGWALSCWLIKVIGGTNISPVVDDCEKSSPYLFVFEDCVWTHIVVQIWQVGAATTIAIYCGHSTQFTSPICVAYIDRHFAVAFEDELLEDWELVDSKGQIHFVTYNKDVDHPRITHGWMDIQRDFHISGDCDVQFSYTGNSRFQITVFAGTCSQLSMQRYLRHAATEFNDTIFCVRLTQYQTRGSHLDLNTKFANLIRSKHINEVVLSGPNTAVVCKLLISDSPHSTKIGKGWKEFCNQHQLKEGDRVLFQVDHADADEFITVFVNKCLCDD</sequence>
<keyword evidence="5" id="KW-0539">Nucleus</keyword>
<name>A0A4D6M0Z4_VIGUN</name>
<proteinExistence type="predicted"/>
<dbReference type="SUPFAM" id="SSF101936">
    <property type="entry name" value="DNA-binding pseudobarrel domain"/>
    <property type="match status" value="2"/>
</dbReference>
<evidence type="ECO:0000256" key="5">
    <source>
        <dbReference type="ARBA" id="ARBA00023242"/>
    </source>
</evidence>
<evidence type="ECO:0000256" key="4">
    <source>
        <dbReference type="ARBA" id="ARBA00023163"/>
    </source>
</evidence>